<dbReference type="Pfam" id="PF04397">
    <property type="entry name" value="LytTR"/>
    <property type="match status" value="1"/>
</dbReference>
<dbReference type="EMBL" id="JACIJO010000001">
    <property type="protein sequence ID" value="MBB6325243.1"/>
    <property type="molecule type" value="Genomic_DNA"/>
</dbReference>
<evidence type="ECO:0000259" key="1">
    <source>
        <dbReference type="PROSITE" id="PS50930"/>
    </source>
</evidence>
<evidence type="ECO:0000313" key="2">
    <source>
        <dbReference type="EMBL" id="MBB6325243.1"/>
    </source>
</evidence>
<dbReference type="Gene3D" id="2.40.50.1020">
    <property type="entry name" value="LytTr DNA-binding domain"/>
    <property type="match status" value="1"/>
</dbReference>
<dbReference type="SMART" id="SM00850">
    <property type="entry name" value="LytTR"/>
    <property type="match status" value="1"/>
</dbReference>
<reference evidence="2 3" key="1">
    <citation type="submission" date="2020-08" db="EMBL/GenBank/DDBJ databases">
        <title>Genomic Encyclopedia of Type Strains, Phase IV (KMG-IV): sequencing the most valuable type-strain genomes for metagenomic binning, comparative biology and taxonomic classification.</title>
        <authorList>
            <person name="Goeker M."/>
        </authorList>
    </citation>
    <scope>NUCLEOTIDE SEQUENCE [LARGE SCALE GENOMIC DNA]</scope>
    <source>
        <strain evidence="2 3">DSM 102044</strain>
    </source>
</reference>
<keyword evidence="3" id="KW-1185">Reference proteome</keyword>
<dbReference type="PROSITE" id="PS50930">
    <property type="entry name" value="HTH_LYTTR"/>
    <property type="match status" value="1"/>
</dbReference>
<dbReference type="InterPro" id="IPR007492">
    <property type="entry name" value="LytTR_DNA-bd_dom"/>
</dbReference>
<dbReference type="PANTHER" id="PTHR37299">
    <property type="entry name" value="TRANSCRIPTIONAL REGULATOR-RELATED"/>
    <property type="match status" value="1"/>
</dbReference>
<sequence>MIDYQMNFLLISDESQLSQKIEVLLQEKYLGWKILKIIKAVEDFENYSNQVSAVDFIVVDFDLISSWENNLIVQFLKEKPLIFISNRKEKAMEAFEFDCLDFLLKPVLPKKLEKAFEKMSRMLSLNSLQNMENQMFENIVSRIAKSEFKKRFLVKIGNRFTYVPTEKVSFFFSENGVTYLVESGTAQKYIVENSLNELQESLLNPTDFYRINRSMIINLHDVSAIKPYVNGRLLLSLATKSDFEPIVARERVAEFKRWVNQ</sequence>
<proteinExistence type="predicted"/>
<dbReference type="RefSeq" id="WP_184493380.1">
    <property type="nucleotide sequence ID" value="NZ_JACIJO010000001.1"/>
</dbReference>
<organism evidence="2 3">
    <name type="scientific">Algoriphagus iocasae</name>
    <dbReference type="NCBI Taxonomy" id="1836499"/>
    <lineage>
        <taxon>Bacteria</taxon>
        <taxon>Pseudomonadati</taxon>
        <taxon>Bacteroidota</taxon>
        <taxon>Cytophagia</taxon>
        <taxon>Cytophagales</taxon>
        <taxon>Cyclobacteriaceae</taxon>
        <taxon>Algoriphagus</taxon>
    </lineage>
</organism>
<dbReference type="Gene3D" id="3.40.50.2300">
    <property type="match status" value="1"/>
</dbReference>
<dbReference type="PANTHER" id="PTHR37299:SF1">
    <property type="entry name" value="STAGE 0 SPORULATION PROTEIN A HOMOLOG"/>
    <property type="match status" value="1"/>
</dbReference>
<evidence type="ECO:0000313" key="3">
    <source>
        <dbReference type="Proteomes" id="UP000588604"/>
    </source>
</evidence>
<gene>
    <name evidence="2" type="ORF">FHS59_000858</name>
</gene>
<dbReference type="GO" id="GO:0003677">
    <property type="term" value="F:DNA binding"/>
    <property type="evidence" value="ECO:0007669"/>
    <property type="project" value="UniProtKB-KW"/>
</dbReference>
<feature type="domain" description="HTH LytTR-type" evidence="1">
    <location>
        <begin position="152"/>
        <end position="261"/>
    </location>
</feature>
<protein>
    <submittedName>
        <fullName evidence="2">DNA-binding LytR/AlgR family response regulator</fullName>
    </submittedName>
</protein>
<name>A0A841MEP6_9BACT</name>
<dbReference type="SUPFAM" id="SSF52172">
    <property type="entry name" value="CheY-like"/>
    <property type="match status" value="1"/>
</dbReference>
<comment type="caution">
    <text evidence="2">The sequence shown here is derived from an EMBL/GenBank/DDBJ whole genome shotgun (WGS) entry which is preliminary data.</text>
</comment>
<accession>A0A841MEP6</accession>
<dbReference type="AlphaFoldDB" id="A0A841MEP6"/>
<keyword evidence="2" id="KW-0238">DNA-binding</keyword>
<dbReference type="Proteomes" id="UP000588604">
    <property type="component" value="Unassembled WGS sequence"/>
</dbReference>
<dbReference type="GO" id="GO:0000156">
    <property type="term" value="F:phosphorelay response regulator activity"/>
    <property type="evidence" value="ECO:0007669"/>
    <property type="project" value="InterPro"/>
</dbReference>
<dbReference type="InterPro" id="IPR046947">
    <property type="entry name" value="LytR-like"/>
</dbReference>
<dbReference type="InterPro" id="IPR011006">
    <property type="entry name" value="CheY-like_superfamily"/>
</dbReference>